<dbReference type="Proteomes" id="UP000663870">
    <property type="component" value="Unassembled WGS sequence"/>
</dbReference>
<dbReference type="InterPro" id="IPR019956">
    <property type="entry name" value="Ubiquitin_dom"/>
</dbReference>
<dbReference type="AlphaFoldDB" id="A0A814N271"/>
<dbReference type="SUPFAM" id="SSF54236">
    <property type="entry name" value="Ubiquitin-like"/>
    <property type="match status" value="1"/>
</dbReference>
<feature type="region of interest" description="Disordered" evidence="1">
    <location>
        <begin position="43"/>
        <end position="103"/>
    </location>
</feature>
<keyword evidence="6" id="KW-1185">Reference proteome</keyword>
<accession>A0A814N271</accession>
<evidence type="ECO:0000313" key="3">
    <source>
        <dbReference type="EMBL" id="CAF1085709.1"/>
    </source>
</evidence>
<proteinExistence type="predicted"/>
<dbReference type="EMBL" id="CAJNOH010000602">
    <property type="protein sequence ID" value="CAF1085709.1"/>
    <property type="molecule type" value="Genomic_DNA"/>
</dbReference>
<dbReference type="Gene3D" id="3.10.20.90">
    <property type="entry name" value="Phosphatidylinositol 3-kinase Catalytic Subunit, Chain A, domain 1"/>
    <property type="match status" value="1"/>
</dbReference>
<feature type="compositionally biased region" description="Polar residues" evidence="1">
    <location>
        <begin position="43"/>
        <end position="69"/>
    </location>
</feature>
<feature type="compositionally biased region" description="Basic and acidic residues" evidence="1">
    <location>
        <begin position="1"/>
        <end position="10"/>
    </location>
</feature>
<reference evidence="3" key="1">
    <citation type="submission" date="2021-02" db="EMBL/GenBank/DDBJ databases">
        <authorList>
            <person name="Nowell W R."/>
        </authorList>
    </citation>
    <scope>NUCLEOTIDE SEQUENCE</scope>
</reference>
<dbReference type="PROSITE" id="PS50053">
    <property type="entry name" value="UBIQUITIN_2"/>
    <property type="match status" value="1"/>
</dbReference>
<evidence type="ECO:0000313" key="5">
    <source>
        <dbReference type="Proteomes" id="UP000663854"/>
    </source>
</evidence>
<dbReference type="Proteomes" id="UP000663854">
    <property type="component" value="Unassembled WGS sequence"/>
</dbReference>
<sequence length="419" mass="46950">MKDEIAEAQKKGRQKTAAQKEADLVALQKLGSIVERLKETAIETQESATLTNQSERNSQAPRAQMQNQSARERTLPEPEAMPTTTRPSDTKTKSDKEFPSSTLKAAIPDQVDADLITAAFSGIMDLQLHTHFSDFNEVEKVSLFDHHKTTYSYGPVGGTPDTSIANHRCLLTIKAVNNMTIDCDVESNAKIEDIKERIHGLKKIPANKQRLIFAGKQLEDGKTINAYNISSKATLHLVIRVSADKPVILDAATLDPVHNFDFTNIKDDHETFRRGGEQYIRPCGFRRYALNVTDKYENLSWIGCDNGIGEWPVSYHGTGEFENKTMAQNGYALTQGQQYPFTSGVYSTPDINLAEKYAKKFTYNNEQYIVVLQNRINPTTLKKLQSNRSGAGDYWVSPNDTDVRPYGICIRQVENKVGH</sequence>
<dbReference type="PANTHER" id="PTHR36649">
    <property type="entry name" value="UBIQUITIN-LIKE DOMAIN-CONTAINING PROTEIN"/>
    <property type="match status" value="1"/>
</dbReference>
<evidence type="ECO:0000256" key="1">
    <source>
        <dbReference type="SAM" id="MobiDB-lite"/>
    </source>
</evidence>
<dbReference type="Pfam" id="PF00240">
    <property type="entry name" value="ubiquitin"/>
    <property type="match status" value="1"/>
</dbReference>
<gene>
    <name evidence="4" type="ORF">JXQ802_LOCUS28301</name>
    <name evidence="3" type="ORF">PYM288_LOCUS18910</name>
</gene>
<dbReference type="EMBL" id="CAJNOL010001056">
    <property type="protein sequence ID" value="CAF1277201.1"/>
    <property type="molecule type" value="Genomic_DNA"/>
</dbReference>
<evidence type="ECO:0000259" key="2">
    <source>
        <dbReference type="PROSITE" id="PS50053"/>
    </source>
</evidence>
<dbReference type="InterPro" id="IPR000626">
    <property type="entry name" value="Ubiquitin-like_dom"/>
</dbReference>
<feature type="compositionally biased region" description="Basic and acidic residues" evidence="1">
    <location>
        <begin position="88"/>
        <end position="98"/>
    </location>
</feature>
<feature type="domain" description="Ubiquitin-like" evidence="2">
    <location>
        <begin position="171"/>
        <end position="244"/>
    </location>
</feature>
<comment type="caution">
    <text evidence="3">The sequence shown here is derived from an EMBL/GenBank/DDBJ whole genome shotgun (WGS) entry which is preliminary data.</text>
</comment>
<dbReference type="InterPro" id="IPR029071">
    <property type="entry name" value="Ubiquitin-like_domsf"/>
</dbReference>
<dbReference type="Gene3D" id="3.90.175.10">
    <property type="entry name" value="Diphtheria Toxin, domain 1"/>
    <property type="match status" value="1"/>
</dbReference>
<protein>
    <recommendedName>
        <fullName evidence="2">Ubiquitin-like domain-containing protein</fullName>
    </recommendedName>
</protein>
<evidence type="ECO:0000313" key="6">
    <source>
        <dbReference type="Proteomes" id="UP000663870"/>
    </source>
</evidence>
<dbReference type="PANTHER" id="PTHR36649:SF28">
    <property type="entry name" value="UBIQUITIN-LIKE DOMAIN-CONTAINING PROTEIN"/>
    <property type="match status" value="1"/>
</dbReference>
<name>A0A814N271_9BILA</name>
<feature type="region of interest" description="Disordered" evidence="1">
    <location>
        <begin position="1"/>
        <end position="22"/>
    </location>
</feature>
<dbReference type="PRINTS" id="PR00348">
    <property type="entry name" value="UBIQUITIN"/>
</dbReference>
<evidence type="ECO:0000313" key="4">
    <source>
        <dbReference type="EMBL" id="CAF1277201.1"/>
    </source>
</evidence>
<dbReference type="SMART" id="SM00213">
    <property type="entry name" value="UBQ"/>
    <property type="match status" value="1"/>
</dbReference>
<organism evidence="3 5">
    <name type="scientific">Rotaria sordida</name>
    <dbReference type="NCBI Taxonomy" id="392033"/>
    <lineage>
        <taxon>Eukaryota</taxon>
        <taxon>Metazoa</taxon>
        <taxon>Spiralia</taxon>
        <taxon>Gnathifera</taxon>
        <taxon>Rotifera</taxon>
        <taxon>Eurotatoria</taxon>
        <taxon>Bdelloidea</taxon>
        <taxon>Philodinida</taxon>
        <taxon>Philodinidae</taxon>
        <taxon>Rotaria</taxon>
    </lineage>
</organism>